<keyword evidence="4" id="KW-0804">Transcription</keyword>
<comment type="caution">
    <text evidence="6">The sequence shown here is derived from an EMBL/GenBank/DDBJ whole genome shotgun (WGS) entry which is preliminary data.</text>
</comment>
<keyword evidence="3" id="KW-0238">DNA-binding</keyword>
<evidence type="ECO:0000313" key="6">
    <source>
        <dbReference type="EMBL" id="NIX78370.1"/>
    </source>
</evidence>
<organism evidence="6 7">
    <name type="scientific">Microvirga terricola</name>
    <dbReference type="NCBI Taxonomy" id="2719797"/>
    <lineage>
        <taxon>Bacteria</taxon>
        <taxon>Pseudomonadati</taxon>
        <taxon>Pseudomonadota</taxon>
        <taxon>Alphaproteobacteria</taxon>
        <taxon>Hyphomicrobiales</taxon>
        <taxon>Methylobacteriaceae</taxon>
        <taxon>Microvirga</taxon>
    </lineage>
</organism>
<dbReference type="Pfam" id="PF00356">
    <property type="entry name" value="LacI"/>
    <property type="match status" value="1"/>
</dbReference>
<keyword evidence="2" id="KW-0805">Transcription regulation</keyword>
<dbReference type="Gene3D" id="1.10.260.40">
    <property type="entry name" value="lambda repressor-like DNA-binding domains"/>
    <property type="match status" value="1"/>
</dbReference>
<evidence type="ECO:0000256" key="2">
    <source>
        <dbReference type="ARBA" id="ARBA00023015"/>
    </source>
</evidence>
<name>A0ABX0VEV3_9HYPH</name>
<proteinExistence type="predicted"/>
<dbReference type="InterPro" id="IPR028082">
    <property type="entry name" value="Peripla_BP_I"/>
</dbReference>
<dbReference type="EMBL" id="JAATJS010000008">
    <property type="protein sequence ID" value="NIX78370.1"/>
    <property type="molecule type" value="Genomic_DNA"/>
</dbReference>
<dbReference type="PANTHER" id="PTHR30146">
    <property type="entry name" value="LACI-RELATED TRANSCRIPTIONAL REPRESSOR"/>
    <property type="match status" value="1"/>
</dbReference>
<gene>
    <name evidence="6" type="ORF">HB375_17390</name>
</gene>
<sequence length="364" mass="39416">MSTNSSKSPRPSLGRSRLSDIARACDVSISTVSRALAGHKGVREDVRERIIDAAKAARYPMPTSLSGGRIAVFASPAAMTDYSRSQFTWHVLEGLKSAAAAHDTEISLIPLQDTDDQYSALDDVLADKGVRGVLLLTVDDPLIFERVSASGKAAVLINGDDPSMRISSISPCNRSASRLACDYLVRLGHRRIAFVMKPGRVTIQRRLEGWADALQEHGIVAPSQDLVIKVDDWTPECAERAIGERLDGKTLNATALLCAADSLALGALSALSSRNILCPQDVSVLGIDDLPISDLLKPRLTTIHIPARELGETAVEMLIELAMQGQRLIRRTELACRLIMRDSTAEAPDRDILRRKAKPARAAV</sequence>
<dbReference type="Pfam" id="PF13377">
    <property type="entry name" value="Peripla_BP_3"/>
    <property type="match status" value="1"/>
</dbReference>
<evidence type="ECO:0000256" key="3">
    <source>
        <dbReference type="ARBA" id="ARBA00023125"/>
    </source>
</evidence>
<protein>
    <submittedName>
        <fullName evidence="6">LacI family transcriptional regulator</fullName>
    </submittedName>
</protein>
<dbReference type="Gene3D" id="3.40.50.2300">
    <property type="match status" value="2"/>
</dbReference>
<evidence type="ECO:0000256" key="4">
    <source>
        <dbReference type="ARBA" id="ARBA00023163"/>
    </source>
</evidence>
<evidence type="ECO:0000259" key="5">
    <source>
        <dbReference type="PROSITE" id="PS50932"/>
    </source>
</evidence>
<dbReference type="InterPro" id="IPR000843">
    <property type="entry name" value="HTH_LacI"/>
</dbReference>
<dbReference type="SMART" id="SM00354">
    <property type="entry name" value="HTH_LACI"/>
    <property type="match status" value="1"/>
</dbReference>
<dbReference type="PANTHER" id="PTHR30146:SF148">
    <property type="entry name" value="HTH-TYPE TRANSCRIPTIONAL REPRESSOR PURR-RELATED"/>
    <property type="match status" value="1"/>
</dbReference>
<reference evidence="6 7" key="1">
    <citation type="submission" date="2020-03" db="EMBL/GenBank/DDBJ databases">
        <title>The genome sequence of Microvirga sp. c23x22.</title>
        <authorList>
            <person name="Zhang X."/>
        </authorList>
    </citation>
    <scope>NUCLEOTIDE SEQUENCE [LARGE SCALE GENOMIC DNA]</scope>
    <source>
        <strain evidence="7">c23x22</strain>
    </source>
</reference>
<dbReference type="PROSITE" id="PS50932">
    <property type="entry name" value="HTH_LACI_2"/>
    <property type="match status" value="1"/>
</dbReference>
<feature type="domain" description="HTH lacI-type" evidence="5">
    <location>
        <begin position="16"/>
        <end position="59"/>
    </location>
</feature>
<keyword evidence="7" id="KW-1185">Reference proteome</keyword>
<dbReference type="CDD" id="cd06267">
    <property type="entry name" value="PBP1_LacI_sugar_binding-like"/>
    <property type="match status" value="1"/>
</dbReference>
<dbReference type="SUPFAM" id="SSF47413">
    <property type="entry name" value="lambda repressor-like DNA-binding domains"/>
    <property type="match status" value="1"/>
</dbReference>
<dbReference type="InterPro" id="IPR046335">
    <property type="entry name" value="LacI/GalR-like_sensor"/>
</dbReference>
<dbReference type="SUPFAM" id="SSF53822">
    <property type="entry name" value="Periplasmic binding protein-like I"/>
    <property type="match status" value="1"/>
</dbReference>
<accession>A0ABX0VEV3</accession>
<evidence type="ECO:0000313" key="7">
    <source>
        <dbReference type="Proteomes" id="UP000707352"/>
    </source>
</evidence>
<dbReference type="CDD" id="cd01392">
    <property type="entry name" value="HTH_LacI"/>
    <property type="match status" value="1"/>
</dbReference>
<evidence type="ECO:0000256" key="1">
    <source>
        <dbReference type="ARBA" id="ARBA00022491"/>
    </source>
</evidence>
<keyword evidence="1" id="KW-0678">Repressor</keyword>
<dbReference type="Proteomes" id="UP000707352">
    <property type="component" value="Unassembled WGS sequence"/>
</dbReference>
<dbReference type="InterPro" id="IPR010982">
    <property type="entry name" value="Lambda_DNA-bd_dom_sf"/>
</dbReference>